<dbReference type="EMBL" id="RBNL01003791">
    <property type="protein sequence ID" value="RML44438.1"/>
    <property type="molecule type" value="Genomic_DNA"/>
</dbReference>
<sequence length="91" mass="10227">MTIMRGDHVGIELVERRDELVDHPFFSMAFVAEDRDQTGSAIELPEWAFWGAEPDSGKVVDDDVANDPKGQPRSHKNRKCFDNIVNVQGEG</sequence>
<evidence type="ECO:0000256" key="1">
    <source>
        <dbReference type="SAM" id="MobiDB-lite"/>
    </source>
</evidence>
<feature type="region of interest" description="Disordered" evidence="1">
    <location>
        <begin position="55"/>
        <end position="82"/>
    </location>
</feature>
<protein>
    <submittedName>
        <fullName evidence="2">Uncharacterized protein</fullName>
    </submittedName>
</protein>
<dbReference type="AlphaFoldDB" id="A0A3M2W1F2"/>
<name>A0A3M2W1F2_PSEYM</name>
<comment type="caution">
    <text evidence="2">The sequence shown here is derived from an EMBL/GenBank/DDBJ whole genome shotgun (WGS) entry which is preliminary data.</text>
</comment>
<dbReference type="Proteomes" id="UP000282378">
    <property type="component" value="Unassembled WGS sequence"/>
</dbReference>
<reference evidence="2 3" key="1">
    <citation type="submission" date="2018-08" db="EMBL/GenBank/DDBJ databases">
        <title>Recombination of ecologically and evolutionarily significant loci maintains genetic cohesion in the Pseudomonas syringae species complex.</title>
        <authorList>
            <person name="Dillon M."/>
            <person name="Thakur S."/>
            <person name="Almeida R.N.D."/>
            <person name="Weir B.S."/>
            <person name="Guttman D.S."/>
        </authorList>
    </citation>
    <scope>NUCLEOTIDE SEQUENCE [LARGE SCALE GENOMIC DNA]</scope>
    <source>
        <strain evidence="2 3">88_10</strain>
    </source>
</reference>
<evidence type="ECO:0000313" key="2">
    <source>
        <dbReference type="EMBL" id="RML44438.1"/>
    </source>
</evidence>
<organism evidence="2 3">
    <name type="scientific">Pseudomonas syringae pv. maculicola</name>
    <dbReference type="NCBI Taxonomy" id="59511"/>
    <lineage>
        <taxon>Bacteria</taxon>
        <taxon>Pseudomonadati</taxon>
        <taxon>Pseudomonadota</taxon>
        <taxon>Gammaproteobacteria</taxon>
        <taxon>Pseudomonadales</taxon>
        <taxon>Pseudomonadaceae</taxon>
        <taxon>Pseudomonas</taxon>
    </lineage>
</organism>
<proteinExistence type="predicted"/>
<accession>A0A3M2W1F2</accession>
<evidence type="ECO:0000313" key="3">
    <source>
        <dbReference type="Proteomes" id="UP000282378"/>
    </source>
</evidence>
<gene>
    <name evidence="2" type="ORF">APX70_01174</name>
</gene>